<keyword evidence="3" id="KW-1185">Reference proteome</keyword>
<protein>
    <recommendedName>
        <fullName evidence="4">DUF4367 domain-containing protein</fullName>
    </recommendedName>
</protein>
<feature type="transmembrane region" description="Helical" evidence="1">
    <location>
        <begin position="48"/>
        <end position="67"/>
    </location>
</feature>
<evidence type="ECO:0008006" key="4">
    <source>
        <dbReference type="Google" id="ProtNLM"/>
    </source>
</evidence>
<name>A0ABQ4B0C3_9ACTN</name>
<dbReference type="EMBL" id="BOMS01000005">
    <property type="protein sequence ID" value="GIE64110.1"/>
    <property type="molecule type" value="Genomic_DNA"/>
</dbReference>
<evidence type="ECO:0000313" key="3">
    <source>
        <dbReference type="Proteomes" id="UP000624709"/>
    </source>
</evidence>
<evidence type="ECO:0000256" key="1">
    <source>
        <dbReference type="SAM" id="Phobius"/>
    </source>
</evidence>
<dbReference type="Proteomes" id="UP000624709">
    <property type="component" value="Unassembled WGS sequence"/>
</dbReference>
<sequence>MPEPEFDELITELRELGRSYAVPEALDQRTAVRKRLARTAPRRHRGRFYLSAVIAALVLAVAALSPARAAVIDAVGGLLRAAGVELRRDGPPGALPVTPSPLPSEASVDLAEAKRRAKFPIVAPDVLGSPDRVLLADPGPDGAPRVVSLVYRSGTVRFDQFDGTLEPVFMKTAPDAQWVEIGDSAVWLPAAHPVTYIGRDGVSRTETARLAGPTLIWATGSVTYRLEGLATLEEASEVARSVR</sequence>
<keyword evidence="1" id="KW-0812">Transmembrane</keyword>
<organism evidence="2 3">
    <name type="scientific">Actinoplanes palleronii</name>
    <dbReference type="NCBI Taxonomy" id="113570"/>
    <lineage>
        <taxon>Bacteria</taxon>
        <taxon>Bacillati</taxon>
        <taxon>Actinomycetota</taxon>
        <taxon>Actinomycetes</taxon>
        <taxon>Micromonosporales</taxon>
        <taxon>Micromonosporaceae</taxon>
        <taxon>Actinoplanes</taxon>
    </lineage>
</organism>
<keyword evidence="1" id="KW-0472">Membrane</keyword>
<keyword evidence="1" id="KW-1133">Transmembrane helix</keyword>
<proteinExistence type="predicted"/>
<accession>A0ABQ4B0C3</accession>
<dbReference type="RefSeq" id="WP_239164035.1">
    <property type="nucleotide sequence ID" value="NZ_BAAATY010000009.1"/>
</dbReference>
<comment type="caution">
    <text evidence="2">The sequence shown here is derived from an EMBL/GenBank/DDBJ whole genome shotgun (WGS) entry which is preliminary data.</text>
</comment>
<gene>
    <name evidence="2" type="ORF">Apa02nite_002180</name>
</gene>
<reference evidence="2 3" key="1">
    <citation type="submission" date="2021-01" db="EMBL/GenBank/DDBJ databases">
        <title>Whole genome shotgun sequence of Actinoplanes palleronii NBRC 14916.</title>
        <authorList>
            <person name="Komaki H."/>
            <person name="Tamura T."/>
        </authorList>
    </citation>
    <scope>NUCLEOTIDE SEQUENCE [LARGE SCALE GENOMIC DNA]</scope>
    <source>
        <strain evidence="2 3">NBRC 14916</strain>
    </source>
</reference>
<evidence type="ECO:0000313" key="2">
    <source>
        <dbReference type="EMBL" id="GIE64110.1"/>
    </source>
</evidence>